<organism evidence="1">
    <name type="scientific">marine sediment metagenome</name>
    <dbReference type="NCBI Taxonomy" id="412755"/>
    <lineage>
        <taxon>unclassified sequences</taxon>
        <taxon>metagenomes</taxon>
        <taxon>ecological metagenomes</taxon>
    </lineage>
</organism>
<comment type="caution">
    <text evidence="1">The sequence shown here is derived from an EMBL/GenBank/DDBJ whole genome shotgun (WGS) entry which is preliminary data.</text>
</comment>
<dbReference type="EMBL" id="BARS01020774">
    <property type="protein sequence ID" value="GAG11232.1"/>
    <property type="molecule type" value="Genomic_DNA"/>
</dbReference>
<proteinExistence type="predicted"/>
<evidence type="ECO:0000313" key="1">
    <source>
        <dbReference type="EMBL" id="GAG11232.1"/>
    </source>
</evidence>
<dbReference type="AlphaFoldDB" id="X0VJ44"/>
<evidence type="ECO:0008006" key="2">
    <source>
        <dbReference type="Google" id="ProtNLM"/>
    </source>
</evidence>
<accession>X0VJ44</accession>
<feature type="non-terminal residue" evidence="1">
    <location>
        <position position="51"/>
    </location>
</feature>
<sequence length="51" mass="5742">MRLSGKKAVILVSNEFEDLEVFYPMLRLSEEGIWVTLGTLKASTHPRPAIP</sequence>
<gene>
    <name evidence="1" type="ORF">S01H1_33457</name>
</gene>
<name>X0VJ44_9ZZZZ</name>
<reference evidence="1" key="1">
    <citation type="journal article" date="2014" name="Front. Microbiol.">
        <title>High frequency of phylogenetically diverse reductive dehalogenase-homologous genes in deep subseafloor sedimentary metagenomes.</title>
        <authorList>
            <person name="Kawai M."/>
            <person name="Futagami T."/>
            <person name="Toyoda A."/>
            <person name="Takaki Y."/>
            <person name="Nishi S."/>
            <person name="Hori S."/>
            <person name="Arai W."/>
            <person name="Tsubouchi T."/>
            <person name="Morono Y."/>
            <person name="Uchiyama I."/>
            <person name="Ito T."/>
            <person name="Fujiyama A."/>
            <person name="Inagaki F."/>
            <person name="Takami H."/>
        </authorList>
    </citation>
    <scope>NUCLEOTIDE SEQUENCE</scope>
    <source>
        <strain evidence="1">Expedition CK06-06</strain>
    </source>
</reference>
<protein>
    <recommendedName>
        <fullName evidence="2">DJ-1/PfpI domain-containing protein</fullName>
    </recommendedName>
</protein>